<reference evidence="2 3" key="1">
    <citation type="submission" date="2021-06" db="EMBL/GenBank/DDBJ databases">
        <title>Caerostris extrusa draft genome.</title>
        <authorList>
            <person name="Kono N."/>
            <person name="Arakawa K."/>
        </authorList>
    </citation>
    <scope>NUCLEOTIDE SEQUENCE [LARGE SCALE GENOMIC DNA]</scope>
</reference>
<accession>A0AAV4QZ60</accession>
<evidence type="ECO:0000313" key="3">
    <source>
        <dbReference type="Proteomes" id="UP001054945"/>
    </source>
</evidence>
<keyword evidence="3" id="KW-1185">Reference proteome</keyword>
<feature type="chain" id="PRO_5043988581" evidence="1">
    <location>
        <begin position="22"/>
        <end position="138"/>
    </location>
</feature>
<comment type="caution">
    <text evidence="2">The sequence shown here is derived from an EMBL/GenBank/DDBJ whole genome shotgun (WGS) entry which is preliminary data.</text>
</comment>
<evidence type="ECO:0000256" key="1">
    <source>
        <dbReference type="SAM" id="SignalP"/>
    </source>
</evidence>
<sequence length="138" mass="13886">MANKIPIFAIVLLFSVAYINSAPQGILTSIVNGVGDAINYGADTIVEDLDLGSGEAGDIARAVKDVIKYVVNGTKNSLVDAGHAVNNIANGTAVHIDKVLDAIANGLGDAIGQISDGAGNVAQEISDGISNVVNALTG</sequence>
<protein>
    <submittedName>
        <fullName evidence="2">Uncharacterized protein</fullName>
    </submittedName>
</protein>
<gene>
    <name evidence="2" type="ORF">CEXT_709901</name>
</gene>
<proteinExistence type="predicted"/>
<dbReference type="AlphaFoldDB" id="A0AAV4QZ60"/>
<dbReference type="Gene3D" id="1.20.120.20">
    <property type="entry name" value="Apolipoprotein"/>
    <property type="match status" value="1"/>
</dbReference>
<name>A0AAV4QZ60_CAEEX</name>
<dbReference type="Proteomes" id="UP001054945">
    <property type="component" value="Unassembled WGS sequence"/>
</dbReference>
<dbReference type="EMBL" id="BPLR01006884">
    <property type="protein sequence ID" value="GIY13023.1"/>
    <property type="molecule type" value="Genomic_DNA"/>
</dbReference>
<organism evidence="2 3">
    <name type="scientific">Caerostris extrusa</name>
    <name type="common">Bark spider</name>
    <name type="synonym">Caerostris bankana</name>
    <dbReference type="NCBI Taxonomy" id="172846"/>
    <lineage>
        <taxon>Eukaryota</taxon>
        <taxon>Metazoa</taxon>
        <taxon>Ecdysozoa</taxon>
        <taxon>Arthropoda</taxon>
        <taxon>Chelicerata</taxon>
        <taxon>Arachnida</taxon>
        <taxon>Araneae</taxon>
        <taxon>Araneomorphae</taxon>
        <taxon>Entelegynae</taxon>
        <taxon>Araneoidea</taxon>
        <taxon>Araneidae</taxon>
        <taxon>Caerostris</taxon>
    </lineage>
</organism>
<feature type="signal peptide" evidence="1">
    <location>
        <begin position="1"/>
        <end position="21"/>
    </location>
</feature>
<evidence type="ECO:0000313" key="2">
    <source>
        <dbReference type="EMBL" id="GIY13023.1"/>
    </source>
</evidence>
<keyword evidence="1" id="KW-0732">Signal</keyword>